<keyword evidence="1" id="KW-0547">Nucleotide-binding</keyword>
<dbReference type="NCBIfam" id="TIGR00231">
    <property type="entry name" value="small_GTP"/>
    <property type="match status" value="1"/>
</dbReference>
<dbReference type="Proteomes" id="UP000777438">
    <property type="component" value="Unassembled WGS sequence"/>
</dbReference>
<keyword evidence="4" id="KW-1185">Reference proteome</keyword>
<comment type="caution">
    <text evidence="3">The sequence shown here is derived from an EMBL/GenBank/DDBJ whole genome shotgun (WGS) entry which is preliminary data.</text>
</comment>
<evidence type="ECO:0000313" key="3">
    <source>
        <dbReference type="EMBL" id="KAH6894737.1"/>
    </source>
</evidence>
<dbReference type="GO" id="GO:0007165">
    <property type="term" value="P:signal transduction"/>
    <property type="evidence" value="ECO:0007669"/>
    <property type="project" value="InterPro"/>
</dbReference>
<dbReference type="InterPro" id="IPR001806">
    <property type="entry name" value="Small_GTPase"/>
</dbReference>
<dbReference type="SMART" id="SM00173">
    <property type="entry name" value="RAS"/>
    <property type="match status" value="1"/>
</dbReference>
<dbReference type="SMART" id="SM00175">
    <property type="entry name" value="RAB"/>
    <property type="match status" value="1"/>
</dbReference>
<dbReference type="GO" id="GO:0003924">
    <property type="term" value="F:GTPase activity"/>
    <property type="evidence" value="ECO:0007669"/>
    <property type="project" value="InterPro"/>
</dbReference>
<keyword evidence="2" id="KW-0342">GTP-binding</keyword>
<sequence length="257" mass="29269">MILKRSRSKRFLRKREKKHPVIALLGDSQVGKTCIAVQFCCSRFLDTYSPTIRDNFKQLVLVDNQRCMLQILDTAGNRDYAALLDEPIQRADGYLLVYDTTSRISFDRIMALHAQIQRVRGGRIPAGLVNESVDTWKMGPTMLVGTKTDLETDREVSTHEGRVLAEKLGCQFAEITNNSHNEVITILCNAIRMITDFQLKLHQDTSRSQSLGFEKKQDSENHARRKWCGNDRRILAFFKRLLGITKASPMALDVKPG</sequence>
<dbReference type="InterPro" id="IPR027417">
    <property type="entry name" value="P-loop_NTPase"/>
</dbReference>
<dbReference type="Gene3D" id="3.40.50.300">
    <property type="entry name" value="P-loop containing nucleotide triphosphate hydrolases"/>
    <property type="match status" value="1"/>
</dbReference>
<dbReference type="PROSITE" id="PS51421">
    <property type="entry name" value="RAS"/>
    <property type="match status" value="1"/>
</dbReference>
<evidence type="ECO:0000256" key="1">
    <source>
        <dbReference type="ARBA" id="ARBA00022741"/>
    </source>
</evidence>
<dbReference type="OrthoDB" id="5073342at2759"/>
<dbReference type="InterPro" id="IPR020849">
    <property type="entry name" value="Small_GTPase_Ras-type"/>
</dbReference>
<evidence type="ECO:0000313" key="4">
    <source>
        <dbReference type="Proteomes" id="UP000777438"/>
    </source>
</evidence>
<dbReference type="EMBL" id="JAGPYM010000005">
    <property type="protein sequence ID" value="KAH6894737.1"/>
    <property type="molecule type" value="Genomic_DNA"/>
</dbReference>
<name>A0A9P9ASR8_9HYPO</name>
<dbReference type="SMART" id="SM00174">
    <property type="entry name" value="RHO"/>
    <property type="match status" value="1"/>
</dbReference>
<dbReference type="GO" id="GO:0005525">
    <property type="term" value="F:GTP binding"/>
    <property type="evidence" value="ECO:0007669"/>
    <property type="project" value="UniProtKB-KW"/>
</dbReference>
<dbReference type="PROSITE" id="PS51419">
    <property type="entry name" value="RAB"/>
    <property type="match status" value="1"/>
</dbReference>
<dbReference type="Pfam" id="PF00071">
    <property type="entry name" value="Ras"/>
    <property type="match status" value="1"/>
</dbReference>
<protein>
    <submittedName>
        <fullName evidence="3">NC-ras-2 protein</fullName>
    </submittedName>
</protein>
<dbReference type="PANTHER" id="PTHR24070">
    <property type="entry name" value="RAS, DI-RAS, AND RHEB FAMILY MEMBERS OF SMALL GTPASE SUPERFAMILY"/>
    <property type="match status" value="1"/>
</dbReference>
<dbReference type="GO" id="GO:0016020">
    <property type="term" value="C:membrane"/>
    <property type="evidence" value="ECO:0007669"/>
    <property type="project" value="InterPro"/>
</dbReference>
<accession>A0A9P9ASR8</accession>
<reference evidence="3 4" key="1">
    <citation type="journal article" date="2021" name="Nat. Commun.">
        <title>Genetic determinants of endophytism in the Arabidopsis root mycobiome.</title>
        <authorList>
            <person name="Mesny F."/>
            <person name="Miyauchi S."/>
            <person name="Thiergart T."/>
            <person name="Pickel B."/>
            <person name="Atanasova L."/>
            <person name="Karlsson M."/>
            <person name="Huettel B."/>
            <person name="Barry K.W."/>
            <person name="Haridas S."/>
            <person name="Chen C."/>
            <person name="Bauer D."/>
            <person name="Andreopoulos W."/>
            <person name="Pangilinan J."/>
            <person name="LaButti K."/>
            <person name="Riley R."/>
            <person name="Lipzen A."/>
            <person name="Clum A."/>
            <person name="Drula E."/>
            <person name="Henrissat B."/>
            <person name="Kohler A."/>
            <person name="Grigoriev I.V."/>
            <person name="Martin F.M."/>
            <person name="Hacquard S."/>
        </authorList>
    </citation>
    <scope>NUCLEOTIDE SEQUENCE [LARGE SCALE GENOMIC DNA]</scope>
    <source>
        <strain evidence="3 4">MPI-CAGE-CH-0241</strain>
    </source>
</reference>
<gene>
    <name evidence="3" type="ORF">B0T10DRAFT_481031</name>
</gene>
<dbReference type="InterPro" id="IPR005225">
    <property type="entry name" value="Small_GTP-bd"/>
</dbReference>
<proteinExistence type="predicted"/>
<dbReference type="SUPFAM" id="SSF52540">
    <property type="entry name" value="P-loop containing nucleoside triphosphate hydrolases"/>
    <property type="match status" value="1"/>
</dbReference>
<dbReference type="PRINTS" id="PR00449">
    <property type="entry name" value="RASTRNSFRMNG"/>
</dbReference>
<dbReference type="AlphaFoldDB" id="A0A9P9ASR8"/>
<evidence type="ECO:0000256" key="2">
    <source>
        <dbReference type="ARBA" id="ARBA00023134"/>
    </source>
</evidence>
<organism evidence="3 4">
    <name type="scientific">Thelonectria olida</name>
    <dbReference type="NCBI Taxonomy" id="1576542"/>
    <lineage>
        <taxon>Eukaryota</taxon>
        <taxon>Fungi</taxon>
        <taxon>Dikarya</taxon>
        <taxon>Ascomycota</taxon>
        <taxon>Pezizomycotina</taxon>
        <taxon>Sordariomycetes</taxon>
        <taxon>Hypocreomycetidae</taxon>
        <taxon>Hypocreales</taxon>
        <taxon>Nectriaceae</taxon>
        <taxon>Thelonectria</taxon>
    </lineage>
</organism>